<dbReference type="SMART" id="SM00345">
    <property type="entry name" value="HTH_GNTR"/>
    <property type="match status" value="1"/>
</dbReference>
<gene>
    <name evidence="5" type="ORF">TZ00_16965</name>
</gene>
<dbReference type="EMBL" id="JYFC01000009">
    <property type="protein sequence ID" value="KJC63065.1"/>
    <property type="molecule type" value="Genomic_DNA"/>
</dbReference>
<accession>A0ABR5CBQ6</accession>
<dbReference type="InterPro" id="IPR036388">
    <property type="entry name" value="WH-like_DNA-bd_sf"/>
</dbReference>
<reference evidence="5 6" key="1">
    <citation type="journal article" date="2001" name="Int. J. Syst. Evol. Microbiol.">
        <title>Agreia bicolorata gen. nov., sp. nov., to accommodate actinobacteria isolated from narrow reed grass infected by the nematode Heteroanguina graminophila.</title>
        <authorList>
            <person name="Evtushenko L.I."/>
            <person name="Dorofeeva L.V."/>
            <person name="Dobrovolskaya T.G."/>
            <person name="Streshinskaya G.M."/>
            <person name="Subbotin S.A."/>
            <person name="Tiedje J.M."/>
        </authorList>
    </citation>
    <scope>NUCLEOTIDE SEQUENCE [LARGE SCALE GENOMIC DNA]</scope>
    <source>
        <strain evidence="5 6">VKM Ac-1804</strain>
    </source>
</reference>
<sequence length="245" mass="27644">MPVSTEEEYRPAYERVVDEIIVLISTRDLKPGDRLPTETEMAKELGTSQRTVREALKMLSAIGRVKAERGRGLFVGRGTESLRGAHPVPFRPTDMDQISALFRFRAVQERESATLAAQHATPKEVMALDEAVELGRTSAANHDWEAFTRADEKFHTTLAESSHNIFFVDAVVRIRELQAQVTFLELGQEVHEAERAVREHADILDAIREGDSQSAGDRAAHHVRRTLEDYRFEIERRLLALNSAS</sequence>
<evidence type="ECO:0000313" key="5">
    <source>
        <dbReference type="EMBL" id="KJC63065.1"/>
    </source>
</evidence>
<dbReference type="InterPro" id="IPR036390">
    <property type="entry name" value="WH_DNA-bd_sf"/>
</dbReference>
<dbReference type="Gene3D" id="1.20.120.530">
    <property type="entry name" value="GntR ligand-binding domain-like"/>
    <property type="match status" value="1"/>
</dbReference>
<dbReference type="InterPro" id="IPR000524">
    <property type="entry name" value="Tscrpt_reg_HTH_GntR"/>
</dbReference>
<evidence type="ECO:0000259" key="4">
    <source>
        <dbReference type="PROSITE" id="PS50949"/>
    </source>
</evidence>
<dbReference type="SMART" id="SM00895">
    <property type="entry name" value="FCD"/>
    <property type="match status" value="1"/>
</dbReference>
<dbReference type="PANTHER" id="PTHR43537:SF5">
    <property type="entry name" value="UXU OPERON TRANSCRIPTIONAL REGULATOR"/>
    <property type="match status" value="1"/>
</dbReference>
<dbReference type="SUPFAM" id="SSF48008">
    <property type="entry name" value="GntR ligand-binding domain-like"/>
    <property type="match status" value="1"/>
</dbReference>
<evidence type="ECO:0000313" key="6">
    <source>
        <dbReference type="Proteomes" id="UP000032503"/>
    </source>
</evidence>
<evidence type="ECO:0000256" key="1">
    <source>
        <dbReference type="ARBA" id="ARBA00023015"/>
    </source>
</evidence>
<dbReference type="Proteomes" id="UP000032503">
    <property type="component" value="Unassembled WGS sequence"/>
</dbReference>
<comment type="caution">
    <text evidence="5">The sequence shown here is derived from an EMBL/GenBank/DDBJ whole genome shotgun (WGS) entry which is preliminary data.</text>
</comment>
<dbReference type="InterPro" id="IPR008920">
    <property type="entry name" value="TF_FadR/GntR_C"/>
</dbReference>
<evidence type="ECO:0000256" key="2">
    <source>
        <dbReference type="ARBA" id="ARBA00023125"/>
    </source>
</evidence>
<dbReference type="Gene3D" id="1.10.10.10">
    <property type="entry name" value="Winged helix-like DNA-binding domain superfamily/Winged helix DNA-binding domain"/>
    <property type="match status" value="1"/>
</dbReference>
<keyword evidence="1" id="KW-0805">Transcription regulation</keyword>
<evidence type="ECO:0000256" key="3">
    <source>
        <dbReference type="ARBA" id="ARBA00023163"/>
    </source>
</evidence>
<dbReference type="PRINTS" id="PR00035">
    <property type="entry name" value="HTHGNTR"/>
</dbReference>
<name>A0ABR5CBQ6_9MICO</name>
<feature type="domain" description="HTH gntR-type" evidence="4">
    <location>
        <begin position="10"/>
        <end position="78"/>
    </location>
</feature>
<organism evidence="5 6">
    <name type="scientific">Agreia bicolorata</name>
    <dbReference type="NCBI Taxonomy" id="110935"/>
    <lineage>
        <taxon>Bacteria</taxon>
        <taxon>Bacillati</taxon>
        <taxon>Actinomycetota</taxon>
        <taxon>Actinomycetes</taxon>
        <taxon>Micrococcales</taxon>
        <taxon>Microbacteriaceae</taxon>
        <taxon>Agreia</taxon>
    </lineage>
</organism>
<dbReference type="InterPro" id="IPR011711">
    <property type="entry name" value="GntR_C"/>
</dbReference>
<dbReference type="SUPFAM" id="SSF46785">
    <property type="entry name" value="Winged helix' DNA-binding domain"/>
    <property type="match status" value="1"/>
</dbReference>
<dbReference type="PROSITE" id="PS50949">
    <property type="entry name" value="HTH_GNTR"/>
    <property type="match status" value="1"/>
</dbReference>
<keyword evidence="6" id="KW-1185">Reference proteome</keyword>
<dbReference type="Pfam" id="PF00392">
    <property type="entry name" value="GntR"/>
    <property type="match status" value="1"/>
</dbReference>
<dbReference type="PANTHER" id="PTHR43537">
    <property type="entry name" value="TRANSCRIPTIONAL REGULATOR, GNTR FAMILY"/>
    <property type="match status" value="1"/>
</dbReference>
<dbReference type="CDD" id="cd07377">
    <property type="entry name" value="WHTH_GntR"/>
    <property type="match status" value="1"/>
</dbReference>
<proteinExistence type="predicted"/>
<keyword evidence="2" id="KW-0238">DNA-binding</keyword>
<protein>
    <recommendedName>
        <fullName evidence="4">HTH gntR-type domain-containing protein</fullName>
    </recommendedName>
</protein>
<keyword evidence="3" id="KW-0804">Transcription</keyword>
<dbReference type="Pfam" id="PF07729">
    <property type="entry name" value="FCD"/>
    <property type="match status" value="1"/>
</dbReference>